<keyword evidence="1" id="KW-0175">Coiled coil</keyword>
<dbReference type="WBParaSite" id="PDA_v2.g23273.t1">
    <property type="protein sequence ID" value="PDA_v2.g23273.t1"/>
    <property type="gene ID" value="PDA_v2.g23273"/>
</dbReference>
<name>A0A914Q316_9BILA</name>
<reference evidence="4" key="1">
    <citation type="submission" date="2022-11" db="UniProtKB">
        <authorList>
            <consortium name="WormBaseParasite"/>
        </authorList>
    </citation>
    <scope>IDENTIFICATION</scope>
</reference>
<sequence length="205" mass="23303">MSTDLGKKLEEQEKQILNYEKKLKDVVRAYKNLEAEKKALEVALEAISGTTTDGTESTTTKKDDAAVASESESEEGKIDALKKAITTLTVENKKKEMAFQSDRKALLAKNEQLQGQLEKLKMVTESANVQKKLKERLKQSEIEREKMLADHGAVLAEMQMRYAKERTHGEQMEKQIAELYKKLQISEEQNKKVKLLEKEGRIGKC</sequence>
<proteinExistence type="predicted"/>
<keyword evidence="3" id="KW-1185">Reference proteome</keyword>
<evidence type="ECO:0000313" key="4">
    <source>
        <dbReference type="WBParaSite" id="PDA_v2.g23273.t1"/>
    </source>
</evidence>
<feature type="coiled-coil region" evidence="1">
    <location>
        <begin position="103"/>
        <end position="189"/>
    </location>
</feature>
<accession>A0A914Q316</accession>
<organism evidence="3 4">
    <name type="scientific">Panagrolaimus davidi</name>
    <dbReference type="NCBI Taxonomy" id="227884"/>
    <lineage>
        <taxon>Eukaryota</taxon>
        <taxon>Metazoa</taxon>
        <taxon>Ecdysozoa</taxon>
        <taxon>Nematoda</taxon>
        <taxon>Chromadorea</taxon>
        <taxon>Rhabditida</taxon>
        <taxon>Tylenchina</taxon>
        <taxon>Panagrolaimomorpha</taxon>
        <taxon>Panagrolaimoidea</taxon>
        <taxon>Panagrolaimidae</taxon>
        <taxon>Panagrolaimus</taxon>
    </lineage>
</organism>
<feature type="region of interest" description="Disordered" evidence="2">
    <location>
        <begin position="47"/>
        <end position="74"/>
    </location>
</feature>
<evidence type="ECO:0000313" key="3">
    <source>
        <dbReference type="Proteomes" id="UP000887578"/>
    </source>
</evidence>
<dbReference type="Proteomes" id="UP000887578">
    <property type="component" value="Unplaced"/>
</dbReference>
<protein>
    <submittedName>
        <fullName evidence="4">Uncharacterized protein</fullName>
    </submittedName>
</protein>
<evidence type="ECO:0000256" key="2">
    <source>
        <dbReference type="SAM" id="MobiDB-lite"/>
    </source>
</evidence>
<evidence type="ECO:0000256" key="1">
    <source>
        <dbReference type="SAM" id="Coils"/>
    </source>
</evidence>
<dbReference type="AlphaFoldDB" id="A0A914Q316"/>
<feature type="compositionally biased region" description="Low complexity" evidence="2">
    <location>
        <begin position="47"/>
        <end position="58"/>
    </location>
</feature>